<accession>A0A9D1JR41</accession>
<evidence type="ECO:0000256" key="1">
    <source>
        <dbReference type="SAM" id="MobiDB-lite"/>
    </source>
</evidence>
<dbReference type="Proteomes" id="UP000823927">
    <property type="component" value="Unassembled WGS sequence"/>
</dbReference>
<reference evidence="4" key="1">
    <citation type="submission" date="2020-10" db="EMBL/GenBank/DDBJ databases">
        <authorList>
            <person name="Gilroy R."/>
        </authorList>
    </citation>
    <scope>NUCLEOTIDE SEQUENCE</scope>
    <source>
        <strain evidence="4">CHK178-757</strain>
    </source>
</reference>
<feature type="compositionally biased region" description="Low complexity" evidence="1">
    <location>
        <begin position="296"/>
        <end position="327"/>
    </location>
</feature>
<protein>
    <submittedName>
        <fullName evidence="4">Cadherin-like beta sandwich domain-containing protein</fullName>
    </submittedName>
</protein>
<feature type="signal peptide" evidence="2">
    <location>
        <begin position="1"/>
        <end position="21"/>
    </location>
</feature>
<dbReference type="InterPro" id="IPR008965">
    <property type="entry name" value="CBM2/CBM3_carb-bd_dom_sf"/>
</dbReference>
<reference evidence="4" key="2">
    <citation type="journal article" date="2021" name="PeerJ">
        <title>Extensive microbial diversity within the chicken gut microbiome revealed by metagenomics and culture.</title>
        <authorList>
            <person name="Gilroy R."/>
            <person name="Ravi A."/>
            <person name="Getino M."/>
            <person name="Pursley I."/>
            <person name="Horton D.L."/>
            <person name="Alikhan N.F."/>
            <person name="Baker D."/>
            <person name="Gharbi K."/>
            <person name="Hall N."/>
            <person name="Watson M."/>
            <person name="Adriaenssens E.M."/>
            <person name="Foster-Nyarko E."/>
            <person name="Jarju S."/>
            <person name="Secka A."/>
            <person name="Antonio M."/>
            <person name="Oren A."/>
            <person name="Chaudhuri R.R."/>
            <person name="La Ragione R."/>
            <person name="Hildebrand F."/>
            <person name="Pallen M.J."/>
        </authorList>
    </citation>
    <scope>NUCLEOTIDE SEQUENCE</scope>
    <source>
        <strain evidence="4">CHK178-757</strain>
    </source>
</reference>
<dbReference type="EMBL" id="DVIT01000036">
    <property type="protein sequence ID" value="HIS47862.1"/>
    <property type="molecule type" value="Genomic_DNA"/>
</dbReference>
<evidence type="ECO:0000313" key="5">
    <source>
        <dbReference type="Proteomes" id="UP000823927"/>
    </source>
</evidence>
<keyword evidence="2" id="KW-0732">Signal</keyword>
<proteinExistence type="predicted"/>
<feature type="compositionally biased region" description="Acidic residues" evidence="1">
    <location>
        <begin position="245"/>
        <end position="261"/>
    </location>
</feature>
<gene>
    <name evidence="4" type="ORF">IAB46_10005</name>
</gene>
<name>A0A9D1JR41_9FIRM</name>
<feature type="domain" description="Cadherin-like beta-sandwich-like" evidence="3">
    <location>
        <begin position="171"/>
        <end position="239"/>
    </location>
</feature>
<dbReference type="Pfam" id="PF12733">
    <property type="entry name" value="Cadherin-like"/>
    <property type="match status" value="1"/>
</dbReference>
<organism evidence="4 5">
    <name type="scientific">Candidatus Scybalocola faecigallinarum</name>
    <dbReference type="NCBI Taxonomy" id="2840941"/>
    <lineage>
        <taxon>Bacteria</taxon>
        <taxon>Bacillati</taxon>
        <taxon>Bacillota</taxon>
        <taxon>Clostridia</taxon>
        <taxon>Lachnospirales</taxon>
        <taxon>Lachnospiraceae</taxon>
        <taxon>Lachnospiraceae incertae sedis</taxon>
        <taxon>Candidatus Scybalocola (ex Gilroy et al. 2021)</taxon>
    </lineage>
</organism>
<feature type="region of interest" description="Disordered" evidence="1">
    <location>
        <begin position="238"/>
        <end position="333"/>
    </location>
</feature>
<dbReference type="Gene3D" id="2.60.40.680">
    <property type="match status" value="1"/>
</dbReference>
<evidence type="ECO:0000259" key="3">
    <source>
        <dbReference type="Pfam" id="PF12733"/>
    </source>
</evidence>
<evidence type="ECO:0000313" key="4">
    <source>
        <dbReference type="EMBL" id="HIS47862.1"/>
    </source>
</evidence>
<dbReference type="GO" id="GO:0030246">
    <property type="term" value="F:carbohydrate binding"/>
    <property type="evidence" value="ECO:0007669"/>
    <property type="project" value="InterPro"/>
</dbReference>
<sequence length="333" mass="35271">MKKKIIIAVCLMCAVVCGVIAAGVTSRASSANISIAADGDTVKKEQEFSVRVTISSDAAMQNIDTMFTYDATVLEYVSSDSSAVAGASGMIHIMEEFLDPVTTMTYTLNFKALELGTSVLSVSDTYISQAETFDVIPVSSDSISVEVVTNHQESSETRLDQLLVAPGELNEPFSPDVYEYTAQVAYEDENAAVSAIPMDENAVVTMEKSDTLSFGENRVIITVTAPSGDVGTYTVIINRPSAPETETEAFESETPESETMESETMTETQVPESETESTSDQSSAEGETGESQAVQETGESFSETETGETVAESAAGTQAQSAAGLSSDTQVQP</sequence>
<dbReference type="CDD" id="cd08547">
    <property type="entry name" value="Type_II_cohesin"/>
    <property type="match status" value="1"/>
</dbReference>
<dbReference type="InterPro" id="IPR025883">
    <property type="entry name" value="Cadherin-like_domain"/>
</dbReference>
<evidence type="ECO:0000256" key="2">
    <source>
        <dbReference type="SAM" id="SignalP"/>
    </source>
</evidence>
<dbReference type="SUPFAM" id="SSF49384">
    <property type="entry name" value="Carbohydrate-binding domain"/>
    <property type="match status" value="1"/>
</dbReference>
<comment type="caution">
    <text evidence="4">The sequence shown here is derived from an EMBL/GenBank/DDBJ whole genome shotgun (WGS) entry which is preliminary data.</text>
</comment>
<dbReference type="AlphaFoldDB" id="A0A9D1JR41"/>
<feature type="chain" id="PRO_5038767410" evidence="2">
    <location>
        <begin position="22"/>
        <end position="333"/>
    </location>
</feature>
<feature type="compositionally biased region" description="Low complexity" evidence="1">
    <location>
        <begin position="276"/>
        <end position="285"/>
    </location>
</feature>